<dbReference type="Proteomes" id="UP000694413">
    <property type="component" value="Unassembled WGS sequence"/>
</dbReference>
<sequence length="113" mass="12336">SSCTQGTAVLSRDLPNLSPPALHCSFPFTLQGTSFFLKSTASPFHGQLGRSCKKPQEPPSAGRQPLQPQGAAFSSLIGVIAQKKICILLIYIFKEEKKLSPVFIEQLDQHLQI</sequence>
<organism evidence="2 3">
    <name type="scientific">Zonotrichia albicollis</name>
    <name type="common">White-throated sparrow</name>
    <name type="synonym">Fringilla albicollis</name>
    <dbReference type="NCBI Taxonomy" id="44394"/>
    <lineage>
        <taxon>Eukaryota</taxon>
        <taxon>Metazoa</taxon>
        <taxon>Chordata</taxon>
        <taxon>Craniata</taxon>
        <taxon>Vertebrata</taxon>
        <taxon>Euteleostomi</taxon>
        <taxon>Archelosauria</taxon>
        <taxon>Archosauria</taxon>
        <taxon>Dinosauria</taxon>
        <taxon>Saurischia</taxon>
        <taxon>Theropoda</taxon>
        <taxon>Coelurosauria</taxon>
        <taxon>Aves</taxon>
        <taxon>Neognathae</taxon>
        <taxon>Neoaves</taxon>
        <taxon>Telluraves</taxon>
        <taxon>Australaves</taxon>
        <taxon>Passeriformes</taxon>
        <taxon>Passerellidae</taxon>
        <taxon>Zonotrichia</taxon>
    </lineage>
</organism>
<name>A0A8D2N793_ZONAL</name>
<accession>A0A8D2N793</accession>
<reference evidence="2" key="2">
    <citation type="submission" date="2025-09" db="UniProtKB">
        <authorList>
            <consortium name="Ensembl"/>
        </authorList>
    </citation>
    <scope>IDENTIFICATION</scope>
</reference>
<keyword evidence="3" id="KW-1185">Reference proteome</keyword>
<reference evidence="2" key="1">
    <citation type="submission" date="2025-08" db="UniProtKB">
        <authorList>
            <consortium name="Ensembl"/>
        </authorList>
    </citation>
    <scope>IDENTIFICATION</scope>
</reference>
<evidence type="ECO:0000313" key="3">
    <source>
        <dbReference type="Proteomes" id="UP000694413"/>
    </source>
</evidence>
<evidence type="ECO:0000313" key="2">
    <source>
        <dbReference type="Ensembl" id="ENSZALP00000017580.1"/>
    </source>
</evidence>
<proteinExistence type="predicted"/>
<dbReference type="Ensembl" id="ENSZALT00000023396.1">
    <property type="protein sequence ID" value="ENSZALP00000017580.1"/>
    <property type="gene ID" value="ENSZALG00000014190.1"/>
</dbReference>
<evidence type="ECO:0000256" key="1">
    <source>
        <dbReference type="SAM" id="MobiDB-lite"/>
    </source>
</evidence>
<feature type="region of interest" description="Disordered" evidence="1">
    <location>
        <begin position="45"/>
        <end position="67"/>
    </location>
</feature>
<protein>
    <submittedName>
        <fullName evidence="2">Uncharacterized protein</fullName>
    </submittedName>
</protein>
<dbReference type="AlphaFoldDB" id="A0A8D2N793"/>